<dbReference type="InterPro" id="IPR019734">
    <property type="entry name" value="TPR_rpt"/>
</dbReference>
<reference evidence="2 3" key="1">
    <citation type="submission" date="2016-10" db="EMBL/GenBank/DDBJ databases">
        <authorList>
            <person name="de Groot N.N."/>
        </authorList>
    </citation>
    <scope>NUCLEOTIDE SEQUENCE [LARGE SCALE GENOMIC DNA]</scope>
    <source>
        <strain evidence="2 3">DSM 527</strain>
    </source>
</reference>
<accession>A0A1G7HR45</accession>
<keyword evidence="1" id="KW-0802">TPR repeat</keyword>
<feature type="repeat" description="TPR" evidence="1">
    <location>
        <begin position="146"/>
        <end position="179"/>
    </location>
</feature>
<dbReference type="EMBL" id="FNBN01000001">
    <property type="protein sequence ID" value="SDF02768.1"/>
    <property type="molecule type" value="Genomic_DNA"/>
</dbReference>
<proteinExistence type="predicted"/>
<evidence type="ECO:0000313" key="3">
    <source>
        <dbReference type="Proteomes" id="UP000199045"/>
    </source>
</evidence>
<dbReference type="Proteomes" id="UP000199045">
    <property type="component" value="Unassembled WGS sequence"/>
</dbReference>
<evidence type="ECO:0000313" key="2">
    <source>
        <dbReference type="EMBL" id="SDF02768.1"/>
    </source>
</evidence>
<sequence>MYILQNNFRFSDMGIFANLFGLRNNRNRQGIPAPVLTDIELFDKEFLAAAARYTSRPKEEMSMRVRSEETNEVIPFAIAFPEEFEAWKEVKSIWDRRGIIYKILDNSIGDSMKLWQVIERFNIDRYPEHALKMAAEHATGPDLTDANFHMAVARSYFILTKYKEAEERAEKALNLAPNHLKAKILLGDILHYTHKEERAHELYNEVLRIRFLNDNRKSLTIPELVCFEQDLLHSPVYAISLLKADPAVTEATWDNIAGEFYHYPHFRAAHAYFLIQKGEHMKGFAKLMVLSKEMPWFKEGVINSYSLMQQLGLEPQMGADKARLEDIIRREHWTM</sequence>
<name>A0A1G7HR45_CHIFI</name>
<dbReference type="SUPFAM" id="SSF48452">
    <property type="entry name" value="TPR-like"/>
    <property type="match status" value="1"/>
</dbReference>
<protein>
    <submittedName>
        <fullName evidence="2">Uncharacterized protein</fullName>
    </submittedName>
</protein>
<organism evidence="2 3">
    <name type="scientific">Chitinophaga filiformis</name>
    <name type="common">Myxococcus filiformis</name>
    <name type="synonym">Flexibacter filiformis</name>
    <dbReference type="NCBI Taxonomy" id="104663"/>
    <lineage>
        <taxon>Bacteria</taxon>
        <taxon>Pseudomonadati</taxon>
        <taxon>Bacteroidota</taxon>
        <taxon>Chitinophagia</taxon>
        <taxon>Chitinophagales</taxon>
        <taxon>Chitinophagaceae</taxon>
        <taxon>Chitinophaga</taxon>
    </lineage>
</organism>
<dbReference type="PROSITE" id="PS50005">
    <property type="entry name" value="TPR"/>
    <property type="match status" value="1"/>
</dbReference>
<dbReference type="InterPro" id="IPR011990">
    <property type="entry name" value="TPR-like_helical_dom_sf"/>
</dbReference>
<dbReference type="Gene3D" id="1.25.40.10">
    <property type="entry name" value="Tetratricopeptide repeat domain"/>
    <property type="match status" value="1"/>
</dbReference>
<gene>
    <name evidence="2" type="ORF">SAMN04488121_101567</name>
</gene>
<dbReference type="AlphaFoldDB" id="A0A1G7HR45"/>
<dbReference type="STRING" id="104663.SAMN04488121_101567"/>
<evidence type="ECO:0000256" key="1">
    <source>
        <dbReference type="PROSITE-ProRule" id="PRU00339"/>
    </source>
</evidence>